<evidence type="ECO:0000256" key="4">
    <source>
        <dbReference type="ARBA" id="ARBA00022801"/>
    </source>
</evidence>
<reference evidence="9" key="1">
    <citation type="journal article" date="2014" name="Int. J. Syst. Evol. Microbiol.">
        <title>Complete genome sequence of Corynebacterium casei LMG S-19264T (=DSM 44701T), isolated from a smear-ripened cheese.</title>
        <authorList>
            <consortium name="US DOE Joint Genome Institute (JGI-PGF)"/>
            <person name="Walter F."/>
            <person name="Albersmeier A."/>
            <person name="Kalinowski J."/>
            <person name="Ruckert C."/>
        </authorList>
    </citation>
    <scope>NUCLEOTIDE SEQUENCE</scope>
    <source>
        <strain evidence="9">CGMCC 1.15388</strain>
    </source>
</reference>
<comment type="cofactor">
    <cofactor evidence="1">
        <name>Zn(2+)</name>
        <dbReference type="ChEBI" id="CHEBI:29105"/>
    </cofactor>
</comment>
<sequence length="467" mass="51288">MLVSSTVSETVAEETLLFGVEPVPAMTGYPTVDQLKDRLESLRAEHPELITAERIGTTRLGEPLWLYTLGEGRLSGLLAGGVHPNEPIGSVTILHLVQQLASSADLRARLDTTWRIIPCADPDGMRLNEGWFQDPGDAETYFRHFYRPAGDEQVEWTFPLSYKRAHFDAMLPETQALQRAIDLARPDFYVPLHNAESGGAYYYLSEPMPELCSALQQLPERFGVPLHRGEPEAAHFTELAPGIFDMGTVEEIYDWLEGLGLDPAPPGSAGDASTSYARRYGTLSMIAELPLQRHPDADDLSLSEHRYADLLEQEGAQLIADGERLLAMLAQAEPELSLETPMLRASRCFLPMVRRSGESHRARAGQEENSRSATVSELTGLPGVRHMLRLRFGGIFLRALEAEFSAGTASASLRRLADEMEGLFAQWLREAAACPSGQTQAIPAHDVASVQCGAVLALADYAGRHRG</sequence>
<accession>A0A917ATA6</accession>
<dbReference type="GO" id="GO:0005615">
    <property type="term" value="C:extracellular space"/>
    <property type="evidence" value="ECO:0007669"/>
    <property type="project" value="TreeGrafter"/>
</dbReference>
<evidence type="ECO:0000256" key="2">
    <source>
        <dbReference type="ARBA" id="ARBA00005988"/>
    </source>
</evidence>
<keyword evidence="6" id="KW-0482">Metalloprotease</keyword>
<gene>
    <name evidence="9" type="ORF">GCM10011401_20990</name>
</gene>
<reference evidence="9" key="2">
    <citation type="submission" date="2020-09" db="EMBL/GenBank/DDBJ databases">
        <authorList>
            <person name="Sun Q."/>
            <person name="Zhou Y."/>
        </authorList>
    </citation>
    <scope>NUCLEOTIDE SEQUENCE</scope>
    <source>
        <strain evidence="9">CGMCC 1.15388</strain>
    </source>
</reference>
<keyword evidence="5" id="KW-0862">Zinc</keyword>
<dbReference type="PROSITE" id="PS52035">
    <property type="entry name" value="PEPTIDASE_M14"/>
    <property type="match status" value="1"/>
</dbReference>
<name>A0A917ATA6_9MICC</name>
<dbReference type="SUPFAM" id="SSF53187">
    <property type="entry name" value="Zn-dependent exopeptidases"/>
    <property type="match status" value="1"/>
</dbReference>
<evidence type="ECO:0000259" key="8">
    <source>
        <dbReference type="PROSITE" id="PS52035"/>
    </source>
</evidence>
<keyword evidence="9" id="KW-0121">Carboxypeptidase</keyword>
<evidence type="ECO:0000256" key="6">
    <source>
        <dbReference type="ARBA" id="ARBA00023049"/>
    </source>
</evidence>
<evidence type="ECO:0000313" key="9">
    <source>
        <dbReference type="EMBL" id="GGE73589.1"/>
    </source>
</evidence>
<dbReference type="Proteomes" id="UP000633136">
    <property type="component" value="Unassembled WGS sequence"/>
</dbReference>
<proteinExistence type="inferred from homology"/>
<dbReference type="EMBL" id="BMIS01000009">
    <property type="protein sequence ID" value="GGE73589.1"/>
    <property type="molecule type" value="Genomic_DNA"/>
</dbReference>
<feature type="domain" description="Peptidase M14" evidence="8">
    <location>
        <begin position="28"/>
        <end position="318"/>
    </location>
</feature>
<organism evidence="9 10">
    <name type="scientific">Nesterenkonia cremea</name>
    <dbReference type="NCBI Taxonomy" id="1882340"/>
    <lineage>
        <taxon>Bacteria</taxon>
        <taxon>Bacillati</taxon>
        <taxon>Actinomycetota</taxon>
        <taxon>Actinomycetes</taxon>
        <taxon>Micrococcales</taxon>
        <taxon>Micrococcaceae</taxon>
        <taxon>Nesterenkonia</taxon>
    </lineage>
</organism>
<evidence type="ECO:0000256" key="3">
    <source>
        <dbReference type="ARBA" id="ARBA00022670"/>
    </source>
</evidence>
<keyword evidence="3" id="KW-0645">Protease</keyword>
<dbReference type="InterPro" id="IPR000834">
    <property type="entry name" value="Peptidase_M14"/>
</dbReference>
<keyword evidence="4" id="KW-0378">Hydrolase</keyword>
<comment type="caution">
    <text evidence="9">The sequence shown here is derived from an EMBL/GenBank/DDBJ whole genome shotgun (WGS) entry which is preliminary data.</text>
</comment>
<dbReference type="PANTHER" id="PTHR11705">
    <property type="entry name" value="PROTEASE FAMILY M14 CARBOXYPEPTIDASE A,B"/>
    <property type="match status" value="1"/>
</dbReference>
<protein>
    <submittedName>
        <fullName evidence="9">Zinc carboxypeptidase</fullName>
    </submittedName>
</protein>
<dbReference type="GO" id="GO:0008270">
    <property type="term" value="F:zinc ion binding"/>
    <property type="evidence" value="ECO:0007669"/>
    <property type="project" value="InterPro"/>
</dbReference>
<dbReference type="Pfam" id="PF00246">
    <property type="entry name" value="Peptidase_M14"/>
    <property type="match status" value="1"/>
</dbReference>
<keyword evidence="10" id="KW-1185">Reference proteome</keyword>
<dbReference type="AlphaFoldDB" id="A0A917ATA6"/>
<dbReference type="GO" id="GO:0006508">
    <property type="term" value="P:proteolysis"/>
    <property type="evidence" value="ECO:0007669"/>
    <property type="project" value="UniProtKB-KW"/>
</dbReference>
<dbReference type="PANTHER" id="PTHR11705:SF143">
    <property type="entry name" value="SLL0236 PROTEIN"/>
    <property type="match status" value="1"/>
</dbReference>
<evidence type="ECO:0000256" key="1">
    <source>
        <dbReference type="ARBA" id="ARBA00001947"/>
    </source>
</evidence>
<comment type="similarity">
    <text evidence="2 7">Belongs to the peptidase M14 family.</text>
</comment>
<dbReference type="Gene3D" id="3.40.630.10">
    <property type="entry name" value="Zn peptidases"/>
    <property type="match status" value="1"/>
</dbReference>
<dbReference type="GO" id="GO:0004181">
    <property type="term" value="F:metallocarboxypeptidase activity"/>
    <property type="evidence" value="ECO:0007669"/>
    <property type="project" value="InterPro"/>
</dbReference>
<evidence type="ECO:0000313" key="10">
    <source>
        <dbReference type="Proteomes" id="UP000633136"/>
    </source>
</evidence>
<feature type="active site" description="Proton donor/acceptor" evidence="7">
    <location>
        <position position="288"/>
    </location>
</feature>
<evidence type="ECO:0000256" key="7">
    <source>
        <dbReference type="PROSITE-ProRule" id="PRU01379"/>
    </source>
</evidence>
<evidence type="ECO:0000256" key="5">
    <source>
        <dbReference type="ARBA" id="ARBA00022833"/>
    </source>
</evidence>